<dbReference type="AlphaFoldDB" id="A0A1H5Y6Y0"/>
<dbReference type="RefSeq" id="WP_103906150.1">
    <property type="nucleotide sequence ID" value="NZ_CP049246.1"/>
</dbReference>
<sequence>MKSFVLFSLGALLFASCGLKGSGEAEKQPSLMTVEFKGEADSGITNPKGKMKLFAVPENVADVEATLLDEVDFEAATIPFSVEFNIPVDHTSLIKPAINEGDKVKYYVAMDWDSNGDGKVDSTDVLIDFDRQFPNVDVTQLHQEVFLK</sequence>
<gene>
    <name evidence="1" type="ORF">SAMN05421877_105249</name>
</gene>
<dbReference type="EMBL" id="FNUT01000005">
    <property type="protein sequence ID" value="SEG19256.1"/>
    <property type="molecule type" value="Genomic_DNA"/>
</dbReference>
<evidence type="ECO:0008006" key="3">
    <source>
        <dbReference type="Google" id="ProtNLM"/>
    </source>
</evidence>
<dbReference type="Proteomes" id="UP000236731">
    <property type="component" value="Unassembled WGS sequence"/>
</dbReference>
<dbReference type="InterPro" id="IPR018247">
    <property type="entry name" value="EF_Hand_1_Ca_BS"/>
</dbReference>
<name>A0A1H5Y6Y0_9SPHI</name>
<protein>
    <recommendedName>
        <fullName evidence="3">Lipoprotein</fullName>
    </recommendedName>
</protein>
<evidence type="ECO:0000313" key="1">
    <source>
        <dbReference type="EMBL" id="SEG19256.1"/>
    </source>
</evidence>
<keyword evidence="2" id="KW-1185">Reference proteome</keyword>
<proteinExistence type="predicted"/>
<evidence type="ECO:0000313" key="2">
    <source>
        <dbReference type="Proteomes" id="UP000236731"/>
    </source>
</evidence>
<reference evidence="2" key="1">
    <citation type="submission" date="2016-10" db="EMBL/GenBank/DDBJ databases">
        <authorList>
            <person name="Varghese N."/>
            <person name="Submissions S."/>
        </authorList>
    </citation>
    <scope>NUCLEOTIDE SEQUENCE [LARGE SCALE GENOMIC DNA]</scope>
    <source>
        <strain evidence="2">DSM 22361</strain>
    </source>
</reference>
<dbReference type="OrthoDB" id="6687669at2"/>
<dbReference type="PROSITE" id="PS00018">
    <property type="entry name" value="EF_HAND_1"/>
    <property type="match status" value="1"/>
</dbReference>
<organism evidence="1 2">
    <name type="scientific">Sphingobacterium lactis</name>
    <dbReference type="NCBI Taxonomy" id="797291"/>
    <lineage>
        <taxon>Bacteria</taxon>
        <taxon>Pseudomonadati</taxon>
        <taxon>Bacteroidota</taxon>
        <taxon>Sphingobacteriia</taxon>
        <taxon>Sphingobacteriales</taxon>
        <taxon>Sphingobacteriaceae</taxon>
        <taxon>Sphingobacterium</taxon>
    </lineage>
</organism>
<accession>A0A1H5Y6Y0</accession>
<dbReference type="PROSITE" id="PS51257">
    <property type="entry name" value="PROKAR_LIPOPROTEIN"/>
    <property type="match status" value="1"/>
</dbReference>